<feature type="transmembrane region" description="Helical" evidence="1">
    <location>
        <begin position="70"/>
        <end position="87"/>
    </location>
</feature>
<reference evidence="2 3" key="1">
    <citation type="journal article" date="2015" name="Sci. Rep.">
        <title>Genome of the facultative scuticociliatosis pathogen Pseudocohnilembus persalinus provides insight into its virulence through horizontal gene transfer.</title>
        <authorList>
            <person name="Xiong J."/>
            <person name="Wang G."/>
            <person name="Cheng J."/>
            <person name="Tian M."/>
            <person name="Pan X."/>
            <person name="Warren A."/>
            <person name="Jiang C."/>
            <person name="Yuan D."/>
            <person name="Miao W."/>
        </authorList>
    </citation>
    <scope>NUCLEOTIDE SEQUENCE [LARGE SCALE GENOMIC DNA]</scope>
    <source>
        <strain evidence="2">36N120E</strain>
    </source>
</reference>
<keyword evidence="1" id="KW-0472">Membrane</keyword>
<evidence type="ECO:0008006" key="4">
    <source>
        <dbReference type="Google" id="ProtNLM"/>
    </source>
</evidence>
<evidence type="ECO:0000256" key="1">
    <source>
        <dbReference type="SAM" id="Phobius"/>
    </source>
</evidence>
<sequence>MGRNLADNNNLQESFNLMQKEAVSSNKQLFKFVKYLVYLIFLFTIIDAVSIVLSMVFMSQNSECKSLNSIMVPYLTSLFVNLGYIYLIPFGLANKLPQIAMAIGLIVALIGNLIFLVIFGLNYDRNFDLCYLNQNQVWIMFFTPILQIFINGGLFKGYYIGYKYAKIRDLFQYMTFGNLLQMKIE</sequence>
<gene>
    <name evidence="2" type="ORF">PPERSA_00150</name>
</gene>
<feature type="transmembrane region" description="Helical" evidence="1">
    <location>
        <begin position="139"/>
        <end position="159"/>
    </location>
</feature>
<evidence type="ECO:0000313" key="3">
    <source>
        <dbReference type="Proteomes" id="UP000054937"/>
    </source>
</evidence>
<dbReference type="AlphaFoldDB" id="A0A0V0QHM2"/>
<organism evidence="2 3">
    <name type="scientific">Pseudocohnilembus persalinus</name>
    <name type="common">Ciliate</name>
    <dbReference type="NCBI Taxonomy" id="266149"/>
    <lineage>
        <taxon>Eukaryota</taxon>
        <taxon>Sar</taxon>
        <taxon>Alveolata</taxon>
        <taxon>Ciliophora</taxon>
        <taxon>Intramacronucleata</taxon>
        <taxon>Oligohymenophorea</taxon>
        <taxon>Scuticociliatia</taxon>
        <taxon>Philasterida</taxon>
        <taxon>Pseudocohnilembidae</taxon>
        <taxon>Pseudocohnilembus</taxon>
    </lineage>
</organism>
<keyword evidence="3" id="KW-1185">Reference proteome</keyword>
<dbReference type="EMBL" id="LDAU01000164">
    <property type="protein sequence ID" value="KRX01777.1"/>
    <property type="molecule type" value="Genomic_DNA"/>
</dbReference>
<keyword evidence="1" id="KW-1133">Transmembrane helix</keyword>
<comment type="caution">
    <text evidence="2">The sequence shown here is derived from an EMBL/GenBank/DDBJ whole genome shotgun (WGS) entry which is preliminary data.</text>
</comment>
<evidence type="ECO:0000313" key="2">
    <source>
        <dbReference type="EMBL" id="KRX01777.1"/>
    </source>
</evidence>
<protein>
    <recommendedName>
        <fullName evidence="4">Transmembrane protein</fullName>
    </recommendedName>
</protein>
<name>A0A0V0QHM2_PSEPJ</name>
<keyword evidence="1" id="KW-0812">Transmembrane</keyword>
<proteinExistence type="predicted"/>
<feature type="transmembrane region" description="Helical" evidence="1">
    <location>
        <begin position="35"/>
        <end position="58"/>
    </location>
</feature>
<feature type="transmembrane region" description="Helical" evidence="1">
    <location>
        <begin position="99"/>
        <end position="119"/>
    </location>
</feature>
<dbReference type="Proteomes" id="UP000054937">
    <property type="component" value="Unassembled WGS sequence"/>
</dbReference>
<accession>A0A0V0QHM2</accession>
<dbReference type="InParanoid" id="A0A0V0QHM2"/>